<dbReference type="EC" id="2.1.1.-" evidence="4"/>
<dbReference type="SUPFAM" id="SSF53335">
    <property type="entry name" value="S-adenosyl-L-methionine-dependent methyltransferases"/>
    <property type="match status" value="1"/>
</dbReference>
<dbReference type="RefSeq" id="WP_377179076.1">
    <property type="nucleotide sequence ID" value="NZ_JBHUHF010000001.1"/>
</dbReference>
<gene>
    <name evidence="4" type="ORF">ACFSL2_00845</name>
</gene>
<dbReference type="Proteomes" id="UP001597338">
    <property type="component" value="Unassembled WGS sequence"/>
</dbReference>
<dbReference type="InterPro" id="IPR029063">
    <property type="entry name" value="SAM-dependent_MTases_sf"/>
</dbReference>
<proteinExistence type="predicted"/>
<dbReference type="PANTHER" id="PTHR43861">
    <property type="entry name" value="TRANS-ACONITATE 2-METHYLTRANSFERASE-RELATED"/>
    <property type="match status" value="1"/>
</dbReference>
<dbReference type="GO" id="GO:0008168">
    <property type="term" value="F:methyltransferase activity"/>
    <property type="evidence" value="ECO:0007669"/>
    <property type="project" value="UniProtKB-KW"/>
</dbReference>
<sequence>MPTNPFTDPAQMTPLYGTAVRIKHRTTALLAAKISGANATTALTQLVASVAPPSPVVADIGCGRGSLALSIAAHLRPARMIAIDQSNALLDAVRARAASAGATIQTLQADFHALPLPDGELDVATAAFCLYHSDHPQMVAAEIARCLADGGHAVLATKSADSYHELDELLARTGLDPAASERQSLYSSFNSTNAAAVTAAAGLQVVDIANEQHVFRFDDSAHLAAYLTTTPKYVLPEQLVDNPRSLAEELARRGIDGPVTTTSTVTYVTARRTA</sequence>
<accession>A0ABW4V3H9</accession>
<protein>
    <submittedName>
        <fullName evidence="4">Class I SAM-dependent methyltransferase</fullName>
        <ecNumber evidence="4">2.1.1.-</ecNumber>
    </submittedName>
</protein>
<evidence type="ECO:0000313" key="5">
    <source>
        <dbReference type="Proteomes" id="UP001597338"/>
    </source>
</evidence>
<dbReference type="GO" id="GO:0032259">
    <property type="term" value="P:methylation"/>
    <property type="evidence" value="ECO:0007669"/>
    <property type="project" value="UniProtKB-KW"/>
</dbReference>
<dbReference type="InterPro" id="IPR041698">
    <property type="entry name" value="Methyltransf_25"/>
</dbReference>
<evidence type="ECO:0000313" key="4">
    <source>
        <dbReference type="EMBL" id="MFD2024050.1"/>
    </source>
</evidence>
<evidence type="ECO:0000256" key="2">
    <source>
        <dbReference type="ARBA" id="ARBA00022679"/>
    </source>
</evidence>
<dbReference type="EMBL" id="JBHUHF010000001">
    <property type="protein sequence ID" value="MFD2024050.1"/>
    <property type="molecule type" value="Genomic_DNA"/>
</dbReference>
<reference evidence="5" key="1">
    <citation type="journal article" date="2019" name="Int. J. Syst. Evol. Microbiol.">
        <title>The Global Catalogue of Microorganisms (GCM) 10K type strain sequencing project: providing services to taxonomists for standard genome sequencing and annotation.</title>
        <authorList>
            <consortium name="The Broad Institute Genomics Platform"/>
            <consortium name="The Broad Institute Genome Sequencing Center for Infectious Disease"/>
            <person name="Wu L."/>
            <person name="Ma J."/>
        </authorList>
    </citation>
    <scope>NUCLEOTIDE SEQUENCE [LARGE SCALE GENOMIC DNA]</scope>
    <source>
        <strain evidence="5">CCM 7043</strain>
    </source>
</reference>
<evidence type="ECO:0000256" key="1">
    <source>
        <dbReference type="ARBA" id="ARBA00022603"/>
    </source>
</evidence>
<evidence type="ECO:0000259" key="3">
    <source>
        <dbReference type="Pfam" id="PF13649"/>
    </source>
</evidence>
<feature type="domain" description="Methyltransferase" evidence="3">
    <location>
        <begin position="57"/>
        <end position="151"/>
    </location>
</feature>
<dbReference type="CDD" id="cd02440">
    <property type="entry name" value="AdoMet_MTases"/>
    <property type="match status" value="1"/>
</dbReference>
<keyword evidence="5" id="KW-1185">Reference proteome</keyword>
<dbReference type="Pfam" id="PF13649">
    <property type="entry name" value="Methyltransf_25"/>
    <property type="match status" value="1"/>
</dbReference>
<keyword evidence="1 4" id="KW-0489">Methyltransferase</keyword>
<dbReference type="PANTHER" id="PTHR43861:SF1">
    <property type="entry name" value="TRANS-ACONITATE 2-METHYLTRANSFERASE"/>
    <property type="match status" value="1"/>
</dbReference>
<keyword evidence="2 4" id="KW-0808">Transferase</keyword>
<dbReference type="Gene3D" id="3.40.50.150">
    <property type="entry name" value="Vaccinia Virus protein VP39"/>
    <property type="match status" value="1"/>
</dbReference>
<name>A0ABW4V3H9_9MICO</name>
<organism evidence="4 5">
    <name type="scientific">Promicromonospora aerolata</name>
    <dbReference type="NCBI Taxonomy" id="195749"/>
    <lineage>
        <taxon>Bacteria</taxon>
        <taxon>Bacillati</taxon>
        <taxon>Actinomycetota</taxon>
        <taxon>Actinomycetes</taxon>
        <taxon>Micrococcales</taxon>
        <taxon>Promicromonosporaceae</taxon>
        <taxon>Promicromonospora</taxon>
    </lineage>
</organism>
<comment type="caution">
    <text evidence="4">The sequence shown here is derived from an EMBL/GenBank/DDBJ whole genome shotgun (WGS) entry which is preliminary data.</text>
</comment>